<dbReference type="AlphaFoldDB" id="A0A9N9E3N8"/>
<reference evidence="7" key="1">
    <citation type="submission" date="2021-06" db="EMBL/GenBank/DDBJ databases">
        <authorList>
            <person name="Kallberg Y."/>
            <person name="Tangrot J."/>
            <person name="Rosling A."/>
        </authorList>
    </citation>
    <scope>NUCLEOTIDE SEQUENCE</scope>
    <source>
        <strain evidence="7">MA453B</strain>
    </source>
</reference>
<proteinExistence type="predicted"/>
<dbReference type="InterPro" id="IPR017941">
    <property type="entry name" value="Rieske_2Fe-2S"/>
</dbReference>
<dbReference type="GO" id="GO:0051537">
    <property type="term" value="F:2 iron, 2 sulfur cluster binding"/>
    <property type="evidence" value="ECO:0007669"/>
    <property type="project" value="UniProtKB-KW"/>
</dbReference>
<sequence>MLKKKTSRSGSVISDSGRIPVNLGLPDNMDIELLPIVKDLCREAINRESNQKIFHDSIDNQKPKKKLSKKVSLDNLISKFHHHHPTNEMKLSKSFNKSSVSPIIPYKTPQNFNKSTLEDPIPYEAPQTFNKPTLGPIPYEASHKSTLGPIPYEASQTFDQSTLDDPIPYEAPQSSAEVNTQKIISDRSPLKPIPPTSQVQNDQYYMPPPNKKITGDGNRMKVKTSSGKIYEVDRWCPHAKTDLSARGVVIGSKLFCAKHKWAFDLENGGKCISNNNDATINACAVYDW</sequence>
<keyword evidence="1" id="KW-0001">2Fe-2S</keyword>
<dbReference type="Proteomes" id="UP000789405">
    <property type="component" value="Unassembled WGS sequence"/>
</dbReference>
<dbReference type="PROSITE" id="PS51296">
    <property type="entry name" value="RIESKE"/>
    <property type="match status" value="1"/>
</dbReference>
<dbReference type="OrthoDB" id="426882at2759"/>
<evidence type="ECO:0000256" key="5">
    <source>
        <dbReference type="SAM" id="MobiDB-lite"/>
    </source>
</evidence>
<dbReference type="SUPFAM" id="SSF50022">
    <property type="entry name" value="ISP domain"/>
    <property type="match status" value="1"/>
</dbReference>
<keyword evidence="2" id="KW-0479">Metal-binding</keyword>
<comment type="caution">
    <text evidence="7">The sequence shown here is derived from an EMBL/GenBank/DDBJ whole genome shotgun (WGS) entry which is preliminary data.</text>
</comment>
<evidence type="ECO:0000259" key="6">
    <source>
        <dbReference type="PROSITE" id="PS51296"/>
    </source>
</evidence>
<feature type="region of interest" description="Disordered" evidence="5">
    <location>
        <begin position="186"/>
        <end position="210"/>
    </location>
</feature>
<dbReference type="Pfam" id="PF00355">
    <property type="entry name" value="Rieske"/>
    <property type="match status" value="1"/>
</dbReference>
<evidence type="ECO:0000313" key="7">
    <source>
        <dbReference type="EMBL" id="CAG8661378.1"/>
    </source>
</evidence>
<evidence type="ECO:0000256" key="2">
    <source>
        <dbReference type="ARBA" id="ARBA00022723"/>
    </source>
</evidence>
<evidence type="ECO:0000256" key="3">
    <source>
        <dbReference type="ARBA" id="ARBA00023004"/>
    </source>
</evidence>
<dbReference type="Gene3D" id="2.102.10.10">
    <property type="entry name" value="Rieske [2Fe-2S] iron-sulphur domain"/>
    <property type="match status" value="1"/>
</dbReference>
<accession>A0A9N9E3N8</accession>
<keyword evidence="8" id="KW-1185">Reference proteome</keyword>
<dbReference type="InterPro" id="IPR036922">
    <property type="entry name" value="Rieske_2Fe-2S_sf"/>
</dbReference>
<gene>
    <name evidence="7" type="ORF">DERYTH_LOCUS10732</name>
</gene>
<evidence type="ECO:0000256" key="1">
    <source>
        <dbReference type="ARBA" id="ARBA00022714"/>
    </source>
</evidence>
<dbReference type="GO" id="GO:0046872">
    <property type="term" value="F:metal ion binding"/>
    <property type="evidence" value="ECO:0007669"/>
    <property type="project" value="UniProtKB-KW"/>
</dbReference>
<organism evidence="7 8">
    <name type="scientific">Dentiscutata erythropus</name>
    <dbReference type="NCBI Taxonomy" id="1348616"/>
    <lineage>
        <taxon>Eukaryota</taxon>
        <taxon>Fungi</taxon>
        <taxon>Fungi incertae sedis</taxon>
        <taxon>Mucoromycota</taxon>
        <taxon>Glomeromycotina</taxon>
        <taxon>Glomeromycetes</taxon>
        <taxon>Diversisporales</taxon>
        <taxon>Gigasporaceae</taxon>
        <taxon>Dentiscutata</taxon>
    </lineage>
</organism>
<dbReference type="EMBL" id="CAJVPY010006367">
    <property type="protein sequence ID" value="CAG8661378.1"/>
    <property type="molecule type" value="Genomic_DNA"/>
</dbReference>
<evidence type="ECO:0000313" key="8">
    <source>
        <dbReference type="Proteomes" id="UP000789405"/>
    </source>
</evidence>
<feature type="domain" description="Rieske" evidence="6">
    <location>
        <begin position="222"/>
        <end position="288"/>
    </location>
</feature>
<keyword evidence="4" id="KW-0411">Iron-sulfur</keyword>
<protein>
    <submittedName>
        <fullName evidence="7">27610_t:CDS:1</fullName>
    </submittedName>
</protein>
<evidence type="ECO:0000256" key="4">
    <source>
        <dbReference type="ARBA" id="ARBA00023014"/>
    </source>
</evidence>
<name>A0A9N9E3N8_9GLOM</name>
<keyword evidence="3" id="KW-0408">Iron</keyword>